<sequence>MSQTWPDNYTIKPCRHQTKNLVCH</sequence>
<name>A0A0E9U3E6_ANGAN</name>
<reference evidence="1" key="1">
    <citation type="submission" date="2014-11" db="EMBL/GenBank/DDBJ databases">
        <authorList>
            <person name="Amaro Gonzalez C."/>
        </authorList>
    </citation>
    <scope>NUCLEOTIDE SEQUENCE</scope>
</reference>
<accession>A0A0E9U3E6</accession>
<evidence type="ECO:0000313" key="1">
    <source>
        <dbReference type="EMBL" id="JAH60242.1"/>
    </source>
</evidence>
<dbReference type="AlphaFoldDB" id="A0A0E9U3E6"/>
<protein>
    <submittedName>
        <fullName evidence="1">Uncharacterized protein</fullName>
    </submittedName>
</protein>
<organism evidence="1">
    <name type="scientific">Anguilla anguilla</name>
    <name type="common">European freshwater eel</name>
    <name type="synonym">Muraena anguilla</name>
    <dbReference type="NCBI Taxonomy" id="7936"/>
    <lineage>
        <taxon>Eukaryota</taxon>
        <taxon>Metazoa</taxon>
        <taxon>Chordata</taxon>
        <taxon>Craniata</taxon>
        <taxon>Vertebrata</taxon>
        <taxon>Euteleostomi</taxon>
        <taxon>Actinopterygii</taxon>
        <taxon>Neopterygii</taxon>
        <taxon>Teleostei</taxon>
        <taxon>Anguilliformes</taxon>
        <taxon>Anguillidae</taxon>
        <taxon>Anguilla</taxon>
    </lineage>
</organism>
<proteinExistence type="predicted"/>
<dbReference type="EMBL" id="GBXM01048335">
    <property type="protein sequence ID" value="JAH60242.1"/>
    <property type="molecule type" value="Transcribed_RNA"/>
</dbReference>
<reference evidence="1" key="2">
    <citation type="journal article" date="2015" name="Fish Shellfish Immunol.">
        <title>Early steps in the European eel (Anguilla anguilla)-Vibrio vulnificus interaction in the gills: Role of the RtxA13 toxin.</title>
        <authorList>
            <person name="Callol A."/>
            <person name="Pajuelo D."/>
            <person name="Ebbesson L."/>
            <person name="Teles M."/>
            <person name="MacKenzie S."/>
            <person name="Amaro C."/>
        </authorList>
    </citation>
    <scope>NUCLEOTIDE SEQUENCE</scope>
</reference>